<evidence type="ECO:0000256" key="2">
    <source>
        <dbReference type="ARBA" id="ARBA00006739"/>
    </source>
</evidence>
<evidence type="ECO:0000256" key="3">
    <source>
        <dbReference type="ARBA" id="ARBA00010973"/>
    </source>
</evidence>
<dbReference type="PANTHER" id="PTHR43630">
    <property type="entry name" value="POLY-BETA-1,6-N-ACETYL-D-GLUCOSAMINE SYNTHASE"/>
    <property type="match status" value="1"/>
</dbReference>
<dbReference type="EMBL" id="JBHRXP010000007">
    <property type="protein sequence ID" value="MFC3581830.1"/>
    <property type="molecule type" value="Genomic_DNA"/>
</dbReference>
<dbReference type="CDD" id="cd10962">
    <property type="entry name" value="CE4_GT2-like"/>
    <property type="match status" value="1"/>
</dbReference>
<name>A0ABV7T2G9_9SPHN</name>
<dbReference type="CDD" id="cd06549">
    <property type="entry name" value="GH18_trifunctional"/>
    <property type="match status" value="1"/>
</dbReference>
<sequence length="1116" mass="120852">MAEPIFYDASGRRRRRFRLAQAAFVALVLLAAVLFVGSILDVLPQKPLPFAVERPPVHGLGAEAGAGQHGPRLGHALRVARRMLGAQPAEAPLAIAFHAPWDDASTASLRRHIGDLDWLIPGWMSITGADHAVTLFPDAAGKAIISAAPHRPKLLPMVQNAKDGNWDGPGMAALLADPRARGAALARIEAMLRANQAGGVFFDFEDLPDAALPDYRQFLREAKARFGARGLVVAIAAPVGNPGWDLPAFAAVSDRLFLMAYDEHYQGGAPGPIAGQRWFIEQVARASRGIPRGKLVVAFGNYAYDWRKGGETDAPSIEEAWLAAHDSGVLPVYDKASGNSHFAYAEGGTTHDVWLLDAASAYNQLHWLSANGLDAVALWRLGAEDPALWQMFGRAHRTLPKPGAIAAISAGTNVDIEGSGEILRIGATPVAGARRVQAAADGSIADVAFTALPLPYQIERTGYRPGLVALTFDDGPDRVWTPRILDILKAEKVPATFFMVGENGLTQRSLLAREVAEGHEVGSHTYTHPNLANATERETMLELNANQRLFQAFTGHSLRLFRAPYFGDAEPTTGDEISPVAQAQALGYLSVGLHVDPDDWKRPGVAAIVQRTVAQVMAGDAARSAQIVLLHDAGGNRAQTVAALPIIIRELRARGFTFVPVSRLAGLSHQAVMPPISASDRVAAWIDLGLFTALGDVQILLGWLFGIAISLGIARALLLSGLALWQARREGRQVFPPLDPSLFVSVLIPAYNEERVIERSVHRVLDSSDVRLEVIVIDDGSHDRTSAIVRETFADEPRVRLLTLANGGKAHALNRGLELASGEIVIALDADTQFEPTTIARLARWFADPVLGPKLGAVAGNAKVGNRVNLVTRWQALEYITAQNLERRALARLDAITVVPGAVGAWRRAAIAEAGGYPADTLAEDQDLTIAIQRLGWQVHYDQYAVALTEAPETFRALAKQRYRWAFGTLQCLWKHRSVMAQGRPKGLARVGLPQAILFQILFAAISPIIDLALLLGLIGTWLTVRAHGWAQSSGDVETMLLYWLVFSAIDLLAAVIAFALERRERWRLLWLLIPQRIGYRQVMYYVVLKALGAALRGVVVGWGKLERSGRVTAGA</sequence>
<evidence type="ECO:0000256" key="8">
    <source>
        <dbReference type="SAM" id="Phobius"/>
    </source>
</evidence>
<dbReference type="Gene3D" id="3.90.550.10">
    <property type="entry name" value="Spore Coat Polysaccharide Biosynthesis Protein SpsA, Chain A"/>
    <property type="match status" value="1"/>
</dbReference>
<evidence type="ECO:0000256" key="6">
    <source>
        <dbReference type="ARBA" id="ARBA00022679"/>
    </source>
</evidence>
<comment type="caution">
    <text evidence="10">The sequence shown here is derived from an EMBL/GenBank/DDBJ whole genome shotgun (WGS) entry which is preliminary data.</text>
</comment>
<feature type="transmembrane region" description="Helical" evidence="8">
    <location>
        <begin position="1083"/>
        <end position="1103"/>
    </location>
</feature>
<feature type="domain" description="NodB homology" evidence="9">
    <location>
        <begin position="466"/>
        <end position="659"/>
    </location>
</feature>
<gene>
    <name evidence="10" type="ORF">ACFONA_16800</name>
</gene>
<keyword evidence="8" id="KW-0812">Transmembrane</keyword>
<dbReference type="InterPro" id="IPR002509">
    <property type="entry name" value="NODB_dom"/>
</dbReference>
<keyword evidence="11" id="KW-1185">Reference proteome</keyword>
<dbReference type="InterPro" id="IPR011330">
    <property type="entry name" value="Glyco_hydro/deAcase_b/a-brl"/>
</dbReference>
<evidence type="ECO:0000256" key="7">
    <source>
        <dbReference type="ARBA" id="ARBA00032976"/>
    </source>
</evidence>
<keyword evidence="8" id="KW-1133">Transmembrane helix</keyword>
<evidence type="ECO:0000313" key="11">
    <source>
        <dbReference type="Proteomes" id="UP001595713"/>
    </source>
</evidence>
<dbReference type="RefSeq" id="WP_261292342.1">
    <property type="nucleotide sequence ID" value="NZ_JANQBK010000001.1"/>
</dbReference>
<dbReference type="CDD" id="cd06423">
    <property type="entry name" value="CESA_like"/>
    <property type="match status" value="1"/>
</dbReference>
<evidence type="ECO:0000256" key="4">
    <source>
        <dbReference type="ARBA" id="ARBA00020071"/>
    </source>
</evidence>
<evidence type="ECO:0000256" key="5">
    <source>
        <dbReference type="ARBA" id="ARBA00022676"/>
    </source>
</evidence>
<dbReference type="SUPFAM" id="SSF53448">
    <property type="entry name" value="Nucleotide-diphospho-sugar transferases"/>
    <property type="match status" value="1"/>
</dbReference>
<dbReference type="Pfam" id="PF01522">
    <property type="entry name" value="Polysacc_deac_1"/>
    <property type="match status" value="1"/>
</dbReference>
<dbReference type="PANTHER" id="PTHR43630:SF1">
    <property type="entry name" value="POLY-BETA-1,6-N-ACETYL-D-GLUCOSAMINE SYNTHASE"/>
    <property type="match status" value="1"/>
</dbReference>
<dbReference type="SUPFAM" id="SSF51445">
    <property type="entry name" value="(Trans)glycosidases"/>
    <property type="match status" value="1"/>
</dbReference>
<feature type="transmembrane region" description="Helical" evidence="8">
    <location>
        <begin position="700"/>
        <end position="725"/>
    </location>
</feature>
<evidence type="ECO:0000256" key="1">
    <source>
        <dbReference type="ARBA" id="ARBA00003236"/>
    </source>
</evidence>
<feature type="transmembrane region" description="Helical" evidence="8">
    <location>
        <begin position="19"/>
        <end position="40"/>
    </location>
</feature>
<comment type="similarity">
    <text evidence="3">Belongs to the polysaccharide deacetylase family.</text>
</comment>
<dbReference type="InterPro" id="IPR011583">
    <property type="entry name" value="Chitinase_II/V-like_cat"/>
</dbReference>
<dbReference type="InterPro" id="IPR029070">
    <property type="entry name" value="Chitinase_insertion_sf"/>
</dbReference>
<dbReference type="Proteomes" id="UP001595713">
    <property type="component" value="Unassembled WGS sequence"/>
</dbReference>
<dbReference type="Pfam" id="PF13641">
    <property type="entry name" value="Glyco_tranf_2_3"/>
    <property type="match status" value="1"/>
</dbReference>
<dbReference type="InterPro" id="IPR001223">
    <property type="entry name" value="Glyco_hydro18_cat"/>
</dbReference>
<feature type="transmembrane region" description="Helical" evidence="8">
    <location>
        <begin position="1041"/>
        <end position="1062"/>
    </location>
</feature>
<dbReference type="InterPro" id="IPR029044">
    <property type="entry name" value="Nucleotide-diphossugar_trans"/>
</dbReference>
<accession>A0ABV7T2G9</accession>
<dbReference type="SUPFAM" id="SSF88713">
    <property type="entry name" value="Glycoside hydrolase/deacetylase"/>
    <property type="match status" value="1"/>
</dbReference>
<dbReference type="InterPro" id="IPR017853">
    <property type="entry name" value="GH"/>
</dbReference>
<keyword evidence="6" id="KW-0808">Transferase</keyword>
<organism evidence="10 11">
    <name type="scientific">Sphingomonas hylomeconis</name>
    <dbReference type="NCBI Taxonomy" id="1395958"/>
    <lineage>
        <taxon>Bacteria</taxon>
        <taxon>Pseudomonadati</taxon>
        <taxon>Pseudomonadota</taxon>
        <taxon>Alphaproteobacteria</taxon>
        <taxon>Sphingomonadales</taxon>
        <taxon>Sphingomonadaceae</taxon>
        <taxon>Sphingomonas</taxon>
    </lineage>
</organism>
<comment type="function">
    <text evidence="1">Is involved in generating a small heat-stable compound (Nod), an acylated oligomer of N-acetylglucosamine, that stimulates mitosis in various plant protoplasts.</text>
</comment>
<keyword evidence="8" id="KW-0472">Membrane</keyword>
<evidence type="ECO:0000313" key="10">
    <source>
        <dbReference type="EMBL" id="MFC3581830.1"/>
    </source>
</evidence>
<reference evidence="11" key="1">
    <citation type="journal article" date="2019" name="Int. J. Syst. Evol. Microbiol.">
        <title>The Global Catalogue of Microorganisms (GCM) 10K type strain sequencing project: providing services to taxonomists for standard genome sequencing and annotation.</title>
        <authorList>
            <consortium name="The Broad Institute Genomics Platform"/>
            <consortium name="The Broad Institute Genome Sequencing Center for Infectious Disease"/>
            <person name="Wu L."/>
            <person name="Ma J."/>
        </authorList>
    </citation>
    <scope>NUCLEOTIDE SEQUENCE [LARGE SCALE GENOMIC DNA]</scope>
    <source>
        <strain evidence="11">KCTC 42739</strain>
    </source>
</reference>
<protein>
    <recommendedName>
        <fullName evidence="4">Chitooligosaccharide deacetylase</fullName>
    </recommendedName>
    <alternativeName>
        <fullName evidence="7">Nodulation protein B</fullName>
    </alternativeName>
</protein>
<dbReference type="SMART" id="SM00636">
    <property type="entry name" value="Glyco_18"/>
    <property type="match status" value="1"/>
</dbReference>
<dbReference type="PROSITE" id="PS51677">
    <property type="entry name" value="NODB"/>
    <property type="match status" value="1"/>
</dbReference>
<dbReference type="Gene3D" id="3.20.20.370">
    <property type="entry name" value="Glycoside hydrolase/deacetylase"/>
    <property type="match status" value="1"/>
</dbReference>
<evidence type="ECO:0000259" key="9">
    <source>
        <dbReference type="PROSITE" id="PS51677"/>
    </source>
</evidence>
<dbReference type="Pfam" id="PF00704">
    <property type="entry name" value="Glyco_hydro_18"/>
    <property type="match status" value="1"/>
</dbReference>
<keyword evidence="5" id="KW-0328">Glycosyltransferase</keyword>
<dbReference type="Gene3D" id="3.10.50.10">
    <property type="match status" value="1"/>
</dbReference>
<dbReference type="Gene3D" id="3.20.20.80">
    <property type="entry name" value="Glycosidases"/>
    <property type="match status" value="1"/>
</dbReference>
<comment type="similarity">
    <text evidence="2">Belongs to the glycosyltransferase 2 family.</text>
</comment>
<feature type="transmembrane region" description="Helical" evidence="8">
    <location>
        <begin position="996"/>
        <end position="1021"/>
    </location>
</feature>
<proteinExistence type="inferred from homology"/>